<reference evidence="2" key="1">
    <citation type="journal article" date="2020" name="Stud. Mycol.">
        <title>101 Dothideomycetes genomes: a test case for predicting lifestyles and emergence of pathogens.</title>
        <authorList>
            <person name="Haridas S."/>
            <person name="Albert R."/>
            <person name="Binder M."/>
            <person name="Bloem J."/>
            <person name="Labutti K."/>
            <person name="Salamov A."/>
            <person name="Andreopoulos B."/>
            <person name="Baker S."/>
            <person name="Barry K."/>
            <person name="Bills G."/>
            <person name="Bluhm B."/>
            <person name="Cannon C."/>
            <person name="Castanera R."/>
            <person name="Culley D."/>
            <person name="Daum C."/>
            <person name="Ezra D."/>
            <person name="Gonzalez J."/>
            <person name="Henrissat B."/>
            <person name="Kuo A."/>
            <person name="Liang C."/>
            <person name="Lipzen A."/>
            <person name="Lutzoni F."/>
            <person name="Magnuson J."/>
            <person name="Mondo S."/>
            <person name="Nolan M."/>
            <person name="Ohm R."/>
            <person name="Pangilinan J."/>
            <person name="Park H.-J."/>
            <person name="Ramirez L."/>
            <person name="Alfaro M."/>
            <person name="Sun H."/>
            <person name="Tritt A."/>
            <person name="Yoshinaga Y."/>
            <person name="Zwiers L.-H."/>
            <person name="Turgeon B."/>
            <person name="Goodwin S."/>
            <person name="Spatafora J."/>
            <person name="Crous P."/>
            <person name="Grigoriev I."/>
        </authorList>
    </citation>
    <scope>NUCLEOTIDE SEQUENCE</scope>
    <source>
        <strain evidence="2">CBS 125425</strain>
    </source>
</reference>
<organism evidence="2 3">
    <name type="scientific">Polyplosphaeria fusca</name>
    <dbReference type="NCBI Taxonomy" id="682080"/>
    <lineage>
        <taxon>Eukaryota</taxon>
        <taxon>Fungi</taxon>
        <taxon>Dikarya</taxon>
        <taxon>Ascomycota</taxon>
        <taxon>Pezizomycotina</taxon>
        <taxon>Dothideomycetes</taxon>
        <taxon>Pleosporomycetidae</taxon>
        <taxon>Pleosporales</taxon>
        <taxon>Tetraplosphaeriaceae</taxon>
        <taxon>Polyplosphaeria</taxon>
    </lineage>
</organism>
<keyword evidence="3" id="KW-1185">Reference proteome</keyword>
<dbReference type="PANTHER" id="PTHR42080:SF1">
    <property type="entry name" value="SRR1-LIKE DOMAIN-CONTAINING PROTEIN"/>
    <property type="match status" value="1"/>
</dbReference>
<dbReference type="EMBL" id="ML996116">
    <property type="protein sequence ID" value="KAF2737453.1"/>
    <property type="molecule type" value="Genomic_DNA"/>
</dbReference>
<feature type="compositionally biased region" description="Polar residues" evidence="1">
    <location>
        <begin position="1"/>
        <end position="20"/>
    </location>
</feature>
<dbReference type="PANTHER" id="PTHR42080">
    <property type="entry name" value="SRR1 DOMAIN-CONTAINING PROTEIN"/>
    <property type="match status" value="1"/>
</dbReference>
<evidence type="ECO:0000313" key="2">
    <source>
        <dbReference type="EMBL" id="KAF2737453.1"/>
    </source>
</evidence>
<accession>A0A9P4R613</accession>
<comment type="caution">
    <text evidence="2">The sequence shown here is derived from an EMBL/GenBank/DDBJ whole genome shotgun (WGS) entry which is preliminary data.</text>
</comment>
<evidence type="ECO:0000256" key="1">
    <source>
        <dbReference type="SAM" id="MobiDB-lite"/>
    </source>
</evidence>
<evidence type="ECO:0000313" key="3">
    <source>
        <dbReference type="Proteomes" id="UP000799444"/>
    </source>
</evidence>
<proteinExistence type="predicted"/>
<sequence length="364" mass="40906">MAQQIQDSPSKTPSGTSSEVSPPHSHKLSSLFTRKFLQNVASATDFVRSNRHDPHSEIQYTDEHGISHTIWFPPSGSSQTPDFGIDIAWLRSASSPFRLYRCASERVSCTRTLQLPSPSTSLKRSHSQMEETSEPRRRPPKWYLKLREKYWESPPWLQFKRVIPELRNLAINKIVCCNLGSLHDNNGKCRKWRGTAAAHVLVVELACELRRQRRQCLRECQSERITIVAHDSAYKGEDVEVLASFDPPVHVVSSPHHLLEINERTLVVSGYVAGEAPHLEVIAGVTGGKPPAAFLQHRDGGCGEGVAKKVGLQMGHEYRDLGALIQEEHEFPERWLYHSSLCVRNGKLTAGKRMALERELEAGG</sequence>
<feature type="region of interest" description="Disordered" evidence="1">
    <location>
        <begin position="1"/>
        <end position="26"/>
    </location>
</feature>
<feature type="compositionally biased region" description="Basic and acidic residues" evidence="1">
    <location>
        <begin position="127"/>
        <end position="137"/>
    </location>
</feature>
<gene>
    <name evidence="2" type="ORF">EJ04DRAFT_561610</name>
</gene>
<feature type="region of interest" description="Disordered" evidence="1">
    <location>
        <begin position="115"/>
        <end position="137"/>
    </location>
</feature>
<dbReference type="Proteomes" id="UP000799444">
    <property type="component" value="Unassembled WGS sequence"/>
</dbReference>
<protein>
    <submittedName>
        <fullName evidence="2">Uncharacterized protein</fullName>
    </submittedName>
</protein>
<dbReference type="AlphaFoldDB" id="A0A9P4R613"/>
<name>A0A9P4R613_9PLEO</name>